<accession>A0A0S2TET5</accession>
<organism evidence="3 4">
    <name type="scientific">Candidatus Tenderia electrophaga</name>
    <dbReference type="NCBI Taxonomy" id="1748243"/>
    <lineage>
        <taxon>Bacteria</taxon>
        <taxon>Pseudomonadati</taxon>
        <taxon>Pseudomonadota</taxon>
        <taxon>Gammaproteobacteria</taxon>
        <taxon>Candidatus Tenderiales</taxon>
        <taxon>Candidatus Tenderiaceae</taxon>
        <taxon>Candidatus Tenderia</taxon>
    </lineage>
</organism>
<dbReference type="EMBL" id="CP013099">
    <property type="protein sequence ID" value="ALP53675.1"/>
    <property type="molecule type" value="Genomic_DNA"/>
</dbReference>
<keyword evidence="1" id="KW-0812">Transmembrane</keyword>
<name>A0A0S2TET5_9GAMM</name>
<evidence type="ECO:0000259" key="2">
    <source>
        <dbReference type="Pfam" id="PF09851"/>
    </source>
</evidence>
<proteinExistence type="predicted"/>
<dbReference type="InterPro" id="IPR018649">
    <property type="entry name" value="SHOCT"/>
</dbReference>
<dbReference type="Pfam" id="PF09851">
    <property type="entry name" value="SHOCT"/>
    <property type="match status" value="1"/>
</dbReference>
<dbReference type="AlphaFoldDB" id="A0A0S2TET5"/>
<evidence type="ECO:0000256" key="1">
    <source>
        <dbReference type="SAM" id="Phobius"/>
    </source>
</evidence>
<evidence type="ECO:0000313" key="4">
    <source>
        <dbReference type="Proteomes" id="UP000055136"/>
    </source>
</evidence>
<keyword evidence="4" id="KW-1185">Reference proteome</keyword>
<dbReference type="STRING" id="1748243.Tel_11305"/>
<keyword evidence="1" id="KW-1133">Transmembrane helix</keyword>
<keyword evidence="1" id="KW-0472">Membrane</keyword>
<protein>
    <recommendedName>
        <fullName evidence="2">SHOCT domain-containing protein</fullName>
    </recommendedName>
</protein>
<feature type="transmembrane region" description="Helical" evidence="1">
    <location>
        <begin position="33"/>
        <end position="54"/>
    </location>
</feature>
<dbReference type="Proteomes" id="UP000055136">
    <property type="component" value="Chromosome"/>
</dbReference>
<gene>
    <name evidence="3" type="ORF">Tel_11305</name>
</gene>
<evidence type="ECO:0000313" key="3">
    <source>
        <dbReference type="EMBL" id="ALP53675.1"/>
    </source>
</evidence>
<dbReference type="KEGG" id="tee:Tel_11305"/>
<reference evidence="3" key="1">
    <citation type="submission" date="2015-10" db="EMBL/GenBank/DDBJ databases">
        <title>Description of Candidatus Tenderia electrophaga gen. nov, sp. nov., an Uncultivated Electroautotroph from a Biocathode Enrichment.</title>
        <authorList>
            <person name="Eddie B.J."/>
            <person name="Malanoski A.P."/>
            <person name="Wang Z."/>
            <person name="Hall R.J."/>
            <person name="Oh S.D."/>
            <person name="Heiner C."/>
            <person name="Lin B."/>
            <person name="Strycharz-Glaven S.M."/>
        </authorList>
    </citation>
    <scope>NUCLEOTIDE SEQUENCE [LARGE SCALE GENOMIC DNA]</scope>
    <source>
        <strain evidence="3">NRL1</strain>
    </source>
</reference>
<feature type="domain" description="SHOCT" evidence="2">
    <location>
        <begin position="66"/>
        <end position="90"/>
    </location>
</feature>
<sequence length="95" mass="11416">MQLLISIKPCRRRTLMMDMMNYDHGGWWMGRMWFFPLLFWILVIAGVVFIVSWLRDRGQGQQESSLDILKKRYTSGEIDRDTFEQMKKDIRGDKP</sequence>